<feature type="compositionally biased region" description="Basic residues" evidence="4">
    <location>
        <begin position="46"/>
        <end position="55"/>
    </location>
</feature>
<dbReference type="InterPro" id="IPR013083">
    <property type="entry name" value="Znf_RING/FYVE/PHD"/>
</dbReference>
<evidence type="ECO:0000313" key="6">
    <source>
        <dbReference type="EMBL" id="KIY94347.1"/>
    </source>
</evidence>
<dbReference type="GeneID" id="25731095"/>
<dbReference type="Gene3D" id="3.30.40.10">
    <property type="entry name" value="Zinc/RING finger domain, C3HC4 (zinc finger)"/>
    <property type="match status" value="1"/>
</dbReference>
<keyword evidence="7" id="KW-1185">Reference proteome</keyword>
<evidence type="ECO:0000256" key="1">
    <source>
        <dbReference type="ARBA" id="ARBA00022723"/>
    </source>
</evidence>
<keyword evidence="1" id="KW-0479">Metal-binding</keyword>
<dbReference type="PANTHER" id="PTHR46235">
    <property type="entry name" value="PHD FINGER-CONTAINING PROTEIN DDB_G0268158"/>
    <property type="match status" value="1"/>
</dbReference>
<name>A0A0D2J2X9_9CHLO</name>
<dbReference type="CDD" id="cd15565">
    <property type="entry name" value="PHD2_NSD"/>
    <property type="match status" value="1"/>
</dbReference>
<evidence type="ECO:0000256" key="2">
    <source>
        <dbReference type="ARBA" id="ARBA00022771"/>
    </source>
</evidence>
<dbReference type="GO" id="GO:0008270">
    <property type="term" value="F:zinc ion binding"/>
    <property type="evidence" value="ECO:0007669"/>
    <property type="project" value="UniProtKB-KW"/>
</dbReference>
<dbReference type="Proteomes" id="UP000054498">
    <property type="component" value="Unassembled WGS sequence"/>
</dbReference>
<keyword evidence="2" id="KW-0863">Zinc-finger</keyword>
<feature type="domain" description="Zinc finger PHD-type" evidence="5">
    <location>
        <begin position="185"/>
        <end position="239"/>
    </location>
</feature>
<gene>
    <name evidence="6" type="ORF">MNEG_13615</name>
</gene>
<evidence type="ECO:0000256" key="3">
    <source>
        <dbReference type="ARBA" id="ARBA00022833"/>
    </source>
</evidence>
<dbReference type="STRING" id="145388.A0A0D2J2X9"/>
<dbReference type="InterPro" id="IPR055198">
    <property type="entry name" value="NSD_PHD"/>
</dbReference>
<protein>
    <recommendedName>
        <fullName evidence="5">Zinc finger PHD-type domain-containing protein</fullName>
    </recommendedName>
</protein>
<feature type="region of interest" description="Disordered" evidence="4">
    <location>
        <begin position="26"/>
        <end position="74"/>
    </location>
</feature>
<evidence type="ECO:0000313" key="7">
    <source>
        <dbReference type="Proteomes" id="UP000054498"/>
    </source>
</evidence>
<dbReference type="OrthoDB" id="549397at2759"/>
<dbReference type="RefSeq" id="XP_013893367.1">
    <property type="nucleotide sequence ID" value="XM_014037913.1"/>
</dbReference>
<organism evidence="6 7">
    <name type="scientific">Monoraphidium neglectum</name>
    <dbReference type="NCBI Taxonomy" id="145388"/>
    <lineage>
        <taxon>Eukaryota</taxon>
        <taxon>Viridiplantae</taxon>
        <taxon>Chlorophyta</taxon>
        <taxon>core chlorophytes</taxon>
        <taxon>Chlorophyceae</taxon>
        <taxon>CS clade</taxon>
        <taxon>Sphaeropleales</taxon>
        <taxon>Selenastraceae</taxon>
        <taxon>Monoraphidium</taxon>
    </lineage>
</organism>
<proteinExistence type="predicted"/>
<dbReference type="AlphaFoldDB" id="A0A0D2J2X9"/>
<dbReference type="SMART" id="SM00249">
    <property type="entry name" value="PHD"/>
    <property type="match status" value="2"/>
</dbReference>
<dbReference type="InterPro" id="IPR059153">
    <property type="entry name" value="NSD_PHD-1st"/>
</dbReference>
<dbReference type="Pfam" id="PF23011">
    <property type="entry name" value="PHD-1st_NSD"/>
    <property type="match status" value="1"/>
</dbReference>
<keyword evidence="3" id="KW-0862">Zinc</keyword>
<dbReference type="KEGG" id="mng:MNEG_13615"/>
<reference evidence="6 7" key="1">
    <citation type="journal article" date="2013" name="BMC Genomics">
        <title>Reconstruction of the lipid metabolism for the microalga Monoraphidium neglectum from its genome sequence reveals characteristics suitable for biofuel production.</title>
        <authorList>
            <person name="Bogen C."/>
            <person name="Al-Dilaimi A."/>
            <person name="Albersmeier A."/>
            <person name="Wichmann J."/>
            <person name="Grundmann M."/>
            <person name="Rupp O."/>
            <person name="Lauersen K.J."/>
            <person name="Blifernez-Klassen O."/>
            <person name="Kalinowski J."/>
            <person name="Goesmann A."/>
            <person name="Mussgnug J.H."/>
            <person name="Kruse O."/>
        </authorList>
    </citation>
    <scope>NUCLEOTIDE SEQUENCE [LARGE SCALE GENOMIC DNA]</scope>
    <source>
        <strain evidence="6 7">SAG 48.87</strain>
    </source>
</reference>
<evidence type="ECO:0000259" key="5">
    <source>
        <dbReference type="SMART" id="SM00249"/>
    </source>
</evidence>
<accession>A0A0D2J2X9</accession>
<evidence type="ECO:0000256" key="4">
    <source>
        <dbReference type="SAM" id="MobiDB-lite"/>
    </source>
</evidence>
<feature type="domain" description="Zinc finger PHD-type" evidence="5">
    <location>
        <begin position="83"/>
        <end position="180"/>
    </location>
</feature>
<dbReference type="InterPro" id="IPR001965">
    <property type="entry name" value="Znf_PHD"/>
</dbReference>
<dbReference type="Pfam" id="PF22908">
    <property type="entry name" value="PHD_NSD"/>
    <property type="match status" value="1"/>
</dbReference>
<dbReference type="EMBL" id="KK104156">
    <property type="protein sequence ID" value="KIY94347.1"/>
    <property type="molecule type" value="Genomic_DNA"/>
</dbReference>
<sequence length="246" mass="25117">MRAGSPAETGADMLLRAASAEDDAAALPEHLLRGASRPVPDAGPSKKYKPPKKRVNGVTEETYRDRWRKKQPRKNMTSWLSGVCSGCERIGPSWKALVPCAGPCLRSFHLSCVGGAGRPSAAGAAAAAAADGAAATDATGVAADGAAGASASVEGAAGAAEGAGIATDAAAEPWFCPECEAGRMRCFVCGKFGTCLEDPTMRKCSLGACGRFFHLECAKPLPLCSVGTGGGFFRCPQHYCATCGKS</sequence>
<dbReference type="PANTHER" id="PTHR46235:SF3">
    <property type="entry name" value="PHD FINGER-CONTAINING PROTEIN DDB_G0268158"/>
    <property type="match status" value="1"/>
</dbReference>